<dbReference type="PANTHER" id="PTHR32322:SF2">
    <property type="entry name" value="EAMA DOMAIN-CONTAINING PROTEIN"/>
    <property type="match status" value="1"/>
</dbReference>
<keyword evidence="5 6" id="KW-0472">Membrane</keyword>
<feature type="transmembrane region" description="Helical" evidence="6">
    <location>
        <begin position="270"/>
        <end position="289"/>
    </location>
</feature>
<sequence>MHCADLTAGPTLVIVRRNRLAGVAMMLGSGLSTQIGASVAALAFPVIGPAGVVAIRQWVAAFVLLVVGRPRLRSITARQWRPVIGLAMVFAVMNLSLYTSIDRVGLGLAVTLEFLGPLSVALLASRRALDLICALAAAPAVILLTRPQATTDYFGIGLGLLAAICWAFYILLNRTVGRELPGATGSAVAAGLSGLAYVPVGVVVLLHHPPTIAAVSYALVAGLMSSAVPFLLDLLTLRRVPAQFFGVFMSVNPVLAALVGLVVLHQRPALLDWIAILVIVSANAVAISFGGDAADHKPVPVEPCDVLHGAPELAMTPAFGKVSADGEQRASRATK</sequence>
<dbReference type="InterPro" id="IPR037185">
    <property type="entry name" value="EmrE-like"/>
</dbReference>
<feature type="transmembrane region" description="Helical" evidence="6">
    <location>
        <begin position="50"/>
        <end position="68"/>
    </location>
</feature>
<evidence type="ECO:0000256" key="2">
    <source>
        <dbReference type="ARBA" id="ARBA00007362"/>
    </source>
</evidence>
<feature type="transmembrane region" description="Helical" evidence="6">
    <location>
        <begin position="244"/>
        <end position="264"/>
    </location>
</feature>
<dbReference type="Proteomes" id="UP001501705">
    <property type="component" value="Unassembled WGS sequence"/>
</dbReference>
<proteinExistence type="inferred from homology"/>
<feature type="domain" description="EamA" evidence="7">
    <location>
        <begin position="154"/>
        <end position="282"/>
    </location>
</feature>
<gene>
    <name evidence="8" type="ORF">GCM10009804_57500</name>
</gene>
<dbReference type="InterPro" id="IPR000620">
    <property type="entry name" value="EamA_dom"/>
</dbReference>
<comment type="similarity">
    <text evidence="2">Belongs to the EamA transporter family.</text>
</comment>
<evidence type="ECO:0000256" key="1">
    <source>
        <dbReference type="ARBA" id="ARBA00004141"/>
    </source>
</evidence>
<dbReference type="SUPFAM" id="SSF103481">
    <property type="entry name" value="Multidrug resistance efflux transporter EmrE"/>
    <property type="match status" value="2"/>
</dbReference>
<dbReference type="EMBL" id="BAAAPH010000021">
    <property type="protein sequence ID" value="GAA1593452.1"/>
    <property type="molecule type" value="Genomic_DNA"/>
</dbReference>
<dbReference type="PANTHER" id="PTHR32322">
    <property type="entry name" value="INNER MEMBRANE TRANSPORTER"/>
    <property type="match status" value="1"/>
</dbReference>
<comment type="subcellular location">
    <subcellularLocation>
        <location evidence="1">Membrane</location>
        <topology evidence="1">Multi-pass membrane protein</topology>
    </subcellularLocation>
</comment>
<evidence type="ECO:0000256" key="5">
    <source>
        <dbReference type="ARBA" id="ARBA00023136"/>
    </source>
</evidence>
<feature type="transmembrane region" description="Helical" evidence="6">
    <location>
        <begin position="212"/>
        <end position="232"/>
    </location>
</feature>
<keyword evidence="4 6" id="KW-1133">Transmembrane helix</keyword>
<reference evidence="9" key="1">
    <citation type="journal article" date="2019" name="Int. J. Syst. Evol. Microbiol.">
        <title>The Global Catalogue of Microorganisms (GCM) 10K type strain sequencing project: providing services to taxonomists for standard genome sequencing and annotation.</title>
        <authorList>
            <consortium name="The Broad Institute Genomics Platform"/>
            <consortium name="The Broad Institute Genome Sequencing Center for Infectious Disease"/>
            <person name="Wu L."/>
            <person name="Ma J."/>
        </authorList>
    </citation>
    <scope>NUCLEOTIDE SEQUENCE [LARGE SCALE GENOMIC DNA]</scope>
    <source>
        <strain evidence="9">JCM 15572</strain>
    </source>
</reference>
<protein>
    <submittedName>
        <fullName evidence="8">EamA family transporter</fullName>
    </submittedName>
</protein>
<feature type="transmembrane region" description="Helical" evidence="6">
    <location>
        <begin position="184"/>
        <end position="206"/>
    </location>
</feature>
<feature type="transmembrane region" description="Helical" evidence="6">
    <location>
        <begin position="80"/>
        <end position="98"/>
    </location>
</feature>
<evidence type="ECO:0000313" key="8">
    <source>
        <dbReference type="EMBL" id="GAA1593452.1"/>
    </source>
</evidence>
<evidence type="ECO:0000256" key="4">
    <source>
        <dbReference type="ARBA" id="ARBA00022989"/>
    </source>
</evidence>
<evidence type="ECO:0000259" key="7">
    <source>
        <dbReference type="Pfam" id="PF00892"/>
    </source>
</evidence>
<keyword evidence="3 6" id="KW-0812">Transmembrane</keyword>
<evidence type="ECO:0000256" key="6">
    <source>
        <dbReference type="SAM" id="Phobius"/>
    </source>
</evidence>
<comment type="caution">
    <text evidence="8">The sequence shown here is derived from an EMBL/GenBank/DDBJ whole genome shotgun (WGS) entry which is preliminary data.</text>
</comment>
<organism evidence="8 9">
    <name type="scientific">Kribbella hippodromi</name>
    <dbReference type="NCBI Taxonomy" id="434347"/>
    <lineage>
        <taxon>Bacteria</taxon>
        <taxon>Bacillati</taxon>
        <taxon>Actinomycetota</taxon>
        <taxon>Actinomycetes</taxon>
        <taxon>Propionibacteriales</taxon>
        <taxon>Kribbellaceae</taxon>
        <taxon>Kribbella</taxon>
    </lineage>
</organism>
<evidence type="ECO:0000313" key="9">
    <source>
        <dbReference type="Proteomes" id="UP001501705"/>
    </source>
</evidence>
<feature type="transmembrane region" description="Helical" evidence="6">
    <location>
        <begin position="131"/>
        <end position="147"/>
    </location>
</feature>
<feature type="transmembrane region" description="Helical" evidence="6">
    <location>
        <begin position="153"/>
        <end position="172"/>
    </location>
</feature>
<evidence type="ECO:0000256" key="3">
    <source>
        <dbReference type="ARBA" id="ARBA00022692"/>
    </source>
</evidence>
<keyword evidence="9" id="KW-1185">Reference proteome</keyword>
<name>A0ABP4PWS9_9ACTN</name>
<dbReference type="Pfam" id="PF00892">
    <property type="entry name" value="EamA"/>
    <property type="match status" value="1"/>
</dbReference>
<accession>A0ABP4PWS9</accession>
<feature type="transmembrane region" description="Helical" evidence="6">
    <location>
        <begin position="20"/>
        <end position="44"/>
    </location>
</feature>
<dbReference type="InterPro" id="IPR050638">
    <property type="entry name" value="AA-Vitamin_Transporters"/>
</dbReference>